<dbReference type="InterPro" id="IPR015919">
    <property type="entry name" value="Cadherin-like_sf"/>
</dbReference>
<dbReference type="PROSITE" id="PS50268">
    <property type="entry name" value="CADHERIN_2"/>
    <property type="match status" value="12"/>
</dbReference>
<dbReference type="GO" id="GO:0007156">
    <property type="term" value="P:homophilic cell adhesion via plasma membrane adhesion molecules"/>
    <property type="evidence" value="ECO:0007669"/>
    <property type="project" value="InterPro"/>
</dbReference>
<dbReference type="GO" id="GO:0005911">
    <property type="term" value="C:cell-cell junction"/>
    <property type="evidence" value="ECO:0007669"/>
    <property type="project" value="TreeGrafter"/>
</dbReference>
<feature type="domain" description="Cadherin" evidence="10">
    <location>
        <begin position="865"/>
        <end position="955"/>
    </location>
</feature>
<sequence length="1157" mass="125660">MVSITFANVIRVVGKLDRERVSKYNLTVEARDRGFPQRSSTAYVIIVVNDVNDHEPVFQMKSYSTRLSELVPIGSFVASVTATDNDTGINALITYSITAGNNLGWFTINNATGLVTTKAQLDHEQLSTVVLTIKAQDGATEPTQTSTNLTISIWDENDEVPNFSEDTYRVTLMEGLGAGREVITVKAEDNDQGLNGSVTYALDPDVDLMYPNMFSIDTVSGRITTRSILDREVQSTYNLVVRAQDAGNPPQSSTATVILNNYYARVLENEPIHTSVVQVQASDPDFGDMELGAERLFAIHITNGWISTIGDLDREKKASYRITISAEDKGGLRALENAIVEIGVSDVQDSPPEFPSSGYQFNILEDDSRRNARTGRRVGQVKATSADTLGTITYAISGGDKGGHFNINENSGIISTAKGIDRELQEVFSVQIVAKAGGMYGHTIVNISVIDVNDNVPTFNHDQLEGYVVENWPVGHEVFLASAMDADNGINSSLTYSMLPGSSGVFAVNRTTGMIYLTKSLSQSTQNSYTVQIEARDAGSPSLSSSTSVSIILRDDKGVEARSSSANVTVHVLDDNDNRPAFLNDTYTMSVKEGSPVPTFVGLVSAKDLDLGRNAEVTYSIEGKDIRFQVHPKSGAITTNRVFDRESQVEDMGSDVISIVVIASDSGLTKQEDRAVVNIDILDENDNDPVFARNYYEPSLYEDAEINTQVVRVGATDVDKGNNAKLTYEIVSGNEAGRFSINEVTGQITLTSRLDREVVSEYQLTVLAKDNGKPSRNSTTQVKVKILDNNDNMPRFSETQLTVDVEETSQPGAYITQVHATDMDIGVNAEISYSISAGDPGVKFRIDGSTGKIYVADYLDYESQLITVRATDPDSGPNGQLTYSIIRQEPRGNHFVIDPDSGLVRTASAIDREQVSSFKLTIQATDQALQVTSRRSALKQVTIIVVDVNDNSPRFVSMDAVVLKQSTSAGSVVARVEAVDPDEGPNGQVEYDISQGDTTLFSIDTNTGDLTINSDTNALSRGPVLLTIRARDKGTADRLGPQSSSFRMTVFVESGQPGPSFVETSYRGQLYENEASGTSIVTLQAAYADARSGNVQYYVTNVTGEGRGQWRYFQVNPTSGVLSSQGVLDRERGVQEFTVDVYAVDTSSPAIRTTATK</sequence>
<comment type="subcellular location">
    <subcellularLocation>
        <location evidence="1">Membrane</location>
    </subcellularLocation>
</comment>
<dbReference type="GO" id="GO:0009887">
    <property type="term" value="P:animal organ morphogenesis"/>
    <property type="evidence" value="ECO:0007669"/>
    <property type="project" value="UniProtKB-ARBA"/>
</dbReference>
<feature type="domain" description="Cadherin" evidence="10">
    <location>
        <begin position="955"/>
        <end position="1061"/>
    </location>
</feature>
<dbReference type="GO" id="GO:0048731">
    <property type="term" value="P:system development"/>
    <property type="evidence" value="ECO:0007669"/>
    <property type="project" value="UniProtKB-ARBA"/>
</dbReference>
<dbReference type="FunFam" id="2.60.40.60:FF:000134">
    <property type="entry name" value="protocadherin Fat 4"/>
    <property type="match status" value="1"/>
</dbReference>
<feature type="domain" description="Cadherin" evidence="10">
    <location>
        <begin position="258"/>
        <end position="354"/>
    </location>
</feature>
<dbReference type="CDD" id="cd11304">
    <property type="entry name" value="Cadherin_repeat"/>
    <property type="match status" value="11"/>
</dbReference>
<dbReference type="InterPro" id="IPR020894">
    <property type="entry name" value="Cadherin_CS"/>
</dbReference>
<feature type="non-terminal residue" evidence="11">
    <location>
        <position position="1157"/>
    </location>
</feature>
<keyword evidence="5" id="KW-0130">Cell adhesion</keyword>
<dbReference type="SMART" id="SM00112">
    <property type="entry name" value="CA"/>
    <property type="match status" value="11"/>
</dbReference>
<dbReference type="AlphaFoldDB" id="I7JI29"/>
<dbReference type="GO" id="GO:0048729">
    <property type="term" value="P:tissue morphogenesis"/>
    <property type="evidence" value="ECO:0007669"/>
    <property type="project" value="UniProtKB-ARBA"/>
</dbReference>
<evidence type="ECO:0000256" key="9">
    <source>
        <dbReference type="PROSITE-ProRule" id="PRU00043"/>
    </source>
</evidence>
<organism evidence="11">
    <name type="scientific">Platynereis dumerilii</name>
    <name type="common">Dumeril's clam worm</name>
    <dbReference type="NCBI Taxonomy" id="6359"/>
    <lineage>
        <taxon>Eukaryota</taxon>
        <taxon>Metazoa</taxon>
        <taxon>Spiralia</taxon>
        <taxon>Lophotrochozoa</taxon>
        <taxon>Annelida</taxon>
        <taxon>Polychaeta</taxon>
        <taxon>Errantia</taxon>
        <taxon>Phyllodocida</taxon>
        <taxon>Nereididae</taxon>
        <taxon>Platynereis</taxon>
    </lineage>
</organism>
<feature type="domain" description="Cadherin" evidence="10">
    <location>
        <begin position="460"/>
        <end position="582"/>
    </location>
</feature>
<evidence type="ECO:0000256" key="6">
    <source>
        <dbReference type="ARBA" id="ARBA00022989"/>
    </source>
</evidence>
<feature type="domain" description="Cadherin" evidence="10">
    <location>
        <begin position="5"/>
        <end position="58"/>
    </location>
</feature>
<dbReference type="FunFam" id="2.60.40.60:FF:000130">
    <property type="entry name" value="cadherin-23 isoform X1"/>
    <property type="match status" value="1"/>
</dbReference>
<dbReference type="PROSITE" id="PS00232">
    <property type="entry name" value="CADHERIN_1"/>
    <property type="match status" value="5"/>
</dbReference>
<keyword evidence="2" id="KW-0812">Transmembrane</keyword>
<feature type="domain" description="Cadherin" evidence="10">
    <location>
        <begin position="797"/>
        <end position="864"/>
    </location>
</feature>
<dbReference type="Pfam" id="PF00028">
    <property type="entry name" value="Cadherin"/>
    <property type="match status" value="12"/>
</dbReference>
<evidence type="ECO:0000256" key="2">
    <source>
        <dbReference type="ARBA" id="ARBA00022692"/>
    </source>
</evidence>
<dbReference type="GO" id="GO:0005886">
    <property type="term" value="C:plasma membrane"/>
    <property type="evidence" value="ECO:0007669"/>
    <property type="project" value="InterPro"/>
</dbReference>
<dbReference type="InterPro" id="IPR002126">
    <property type="entry name" value="Cadherin-like_dom"/>
</dbReference>
<reference evidence="11" key="1">
    <citation type="submission" date="2012-06" db="EMBL/GenBank/DDBJ databases">
        <title>Wnt/beta-catenin and PCP pathways control CNS development in the annelid Platynereis dumerilii.</title>
        <authorList>
            <person name="Demilly A."/>
            <person name="Steinmetz P."/>
            <person name="Gazave E."/>
            <person name="Arendt D."/>
            <person name="Vervoort M."/>
        </authorList>
    </citation>
    <scope>NUCLEOTIDE SEQUENCE</scope>
</reference>
<dbReference type="EMBL" id="HE858368">
    <property type="protein sequence ID" value="CCI61373.1"/>
    <property type="molecule type" value="Genomic_DNA"/>
</dbReference>
<proteinExistence type="predicted"/>
<dbReference type="PANTHER" id="PTHR24025:SF23">
    <property type="entry name" value="NEURAL-CADHERIN"/>
    <property type="match status" value="1"/>
</dbReference>
<feature type="domain" description="Cadherin" evidence="10">
    <location>
        <begin position="583"/>
        <end position="691"/>
    </location>
</feature>
<evidence type="ECO:0000256" key="1">
    <source>
        <dbReference type="ARBA" id="ARBA00004370"/>
    </source>
</evidence>
<dbReference type="SUPFAM" id="SSF49313">
    <property type="entry name" value="Cadherin-like"/>
    <property type="match status" value="12"/>
</dbReference>
<dbReference type="FunFam" id="2.60.40.60:FF:000106">
    <property type="entry name" value="FAT atypical cadherin 4"/>
    <property type="match status" value="1"/>
</dbReference>
<feature type="domain" description="Cadherin" evidence="10">
    <location>
        <begin position="59"/>
        <end position="163"/>
    </location>
</feature>
<name>I7JI29_PLADU</name>
<dbReference type="FunFam" id="2.60.40.60:FF:000020">
    <property type="entry name" value="Dachsous cadherin-related 1b"/>
    <property type="match status" value="3"/>
</dbReference>
<gene>
    <name evidence="11" type="primary">fat</name>
</gene>
<keyword evidence="8" id="KW-0325">Glycoprotein</keyword>
<keyword evidence="3" id="KW-0677">Repeat</keyword>
<protein>
    <submittedName>
        <fullName evidence="11">Fat membrane protein</fullName>
    </submittedName>
</protein>
<dbReference type="Gene3D" id="2.60.40.60">
    <property type="entry name" value="Cadherins"/>
    <property type="match status" value="12"/>
</dbReference>
<feature type="domain" description="Cadherin" evidence="10">
    <location>
        <begin position="1062"/>
        <end position="1156"/>
    </location>
</feature>
<feature type="domain" description="Cadherin" evidence="10">
    <location>
        <begin position="164"/>
        <end position="260"/>
    </location>
</feature>
<accession>I7JI29</accession>
<feature type="non-terminal residue" evidence="11">
    <location>
        <position position="1"/>
    </location>
</feature>
<dbReference type="PANTHER" id="PTHR24025">
    <property type="entry name" value="DESMOGLEIN FAMILY MEMBER"/>
    <property type="match status" value="1"/>
</dbReference>
<evidence type="ECO:0000256" key="8">
    <source>
        <dbReference type="ARBA" id="ARBA00023180"/>
    </source>
</evidence>
<dbReference type="FunFam" id="2.60.40.60:FF:000081">
    <property type="entry name" value="protocadherin Fat 4"/>
    <property type="match status" value="1"/>
</dbReference>
<evidence type="ECO:0000256" key="7">
    <source>
        <dbReference type="ARBA" id="ARBA00023136"/>
    </source>
</evidence>
<feature type="domain" description="Cadherin" evidence="10">
    <location>
        <begin position="692"/>
        <end position="796"/>
    </location>
</feature>
<feature type="domain" description="Cadherin" evidence="10">
    <location>
        <begin position="371"/>
        <end position="459"/>
    </location>
</feature>
<evidence type="ECO:0000313" key="11">
    <source>
        <dbReference type="EMBL" id="CCI61373.1"/>
    </source>
</evidence>
<evidence type="ECO:0000256" key="3">
    <source>
        <dbReference type="ARBA" id="ARBA00022737"/>
    </source>
</evidence>
<keyword evidence="6" id="KW-1133">Transmembrane helix</keyword>
<keyword evidence="7" id="KW-0472">Membrane</keyword>
<dbReference type="InterPro" id="IPR050971">
    <property type="entry name" value="Cadherin-domain_protein"/>
</dbReference>
<dbReference type="PRINTS" id="PR00205">
    <property type="entry name" value="CADHERIN"/>
</dbReference>
<keyword evidence="4 9" id="KW-0106">Calcium</keyword>
<evidence type="ECO:0000256" key="5">
    <source>
        <dbReference type="ARBA" id="ARBA00022889"/>
    </source>
</evidence>
<dbReference type="GO" id="GO:0005509">
    <property type="term" value="F:calcium ion binding"/>
    <property type="evidence" value="ECO:0007669"/>
    <property type="project" value="UniProtKB-UniRule"/>
</dbReference>
<evidence type="ECO:0000256" key="4">
    <source>
        <dbReference type="ARBA" id="ARBA00022837"/>
    </source>
</evidence>
<evidence type="ECO:0000259" key="10">
    <source>
        <dbReference type="PROSITE" id="PS50268"/>
    </source>
</evidence>